<dbReference type="SUPFAM" id="SSF56801">
    <property type="entry name" value="Acetyl-CoA synthetase-like"/>
    <property type="match status" value="1"/>
</dbReference>
<feature type="domain" description="AMP-binding enzyme C-terminal" evidence="2">
    <location>
        <begin position="335"/>
        <end position="413"/>
    </location>
</feature>
<evidence type="ECO:0008006" key="5">
    <source>
        <dbReference type="Google" id="ProtNLM"/>
    </source>
</evidence>
<dbReference type="Proteomes" id="UP000186465">
    <property type="component" value="Unassembled WGS sequence"/>
</dbReference>
<dbReference type="Pfam" id="PF13193">
    <property type="entry name" value="AMP-binding_C"/>
    <property type="match status" value="1"/>
</dbReference>
<evidence type="ECO:0000313" key="4">
    <source>
        <dbReference type="Proteomes" id="UP000186465"/>
    </source>
</evidence>
<dbReference type="GO" id="GO:0016878">
    <property type="term" value="F:acid-thiol ligase activity"/>
    <property type="evidence" value="ECO:0007669"/>
    <property type="project" value="UniProtKB-ARBA"/>
</dbReference>
<dbReference type="Gene3D" id="3.40.50.12780">
    <property type="entry name" value="N-terminal domain of ligase-like"/>
    <property type="match status" value="1"/>
</dbReference>
<dbReference type="InterPro" id="IPR025110">
    <property type="entry name" value="AMP-bd_C"/>
</dbReference>
<evidence type="ECO:0000259" key="2">
    <source>
        <dbReference type="Pfam" id="PF13193"/>
    </source>
</evidence>
<dbReference type="InterPro" id="IPR045851">
    <property type="entry name" value="AMP-bd_C_sf"/>
</dbReference>
<dbReference type="EMBL" id="MPDM01000005">
    <property type="protein sequence ID" value="OKL48707.1"/>
    <property type="molecule type" value="Genomic_DNA"/>
</dbReference>
<dbReference type="InterPro" id="IPR000873">
    <property type="entry name" value="AMP-dep_synth/lig_dom"/>
</dbReference>
<dbReference type="STRING" id="156892.BM477_05795"/>
<gene>
    <name evidence="3" type="ORF">BM477_05795</name>
</gene>
<reference evidence="4" key="1">
    <citation type="submission" date="2016-11" db="EMBL/GenBank/DDBJ databases">
        <title>Actinomyces gypaetusis sp. nov. isolated from Gypaetus barbatus in Qinghai Tibet Plateau China.</title>
        <authorList>
            <person name="Meng X."/>
        </authorList>
    </citation>
    <scope>NUCLEOTIDE SEQUENCE [LARGE SCALE GENOMIC DNA]</scope>
    <source>
        <strain evidence="4">DSM 15383</strain>
    </source>
</reference>
<dbReference type="Pfam" id="PF00501">
    <property type="entry name" value="AMP-binding"/>
    <property type="match status" value="1"/>
</dbReference>
<evidence type="ECO:0000259" key="1">
    <source>
        <dbReference type="Pfam" id="PF00501"/>
    </source>
</evidence>
<comment type="caution">
    <text evidence="3">The sequence shown here is derived from an EMBL/GenBank/DDBJ whole genome shotgun (WGS) entry which is preliminary data.</text>
</comment>
<sequence>MSSVLVSSENLVFRPCVGGLMPDNIARFTRELAGLITEGGHSVNPSHPILVPVDDGAEGGPDSSPERVIQEVEKQCRQWAGKEQVADLAQTDLIAHTSGTTTGNSKLVSLTREALLASARATLDYLGGPGHWVVTLPVHHIAGLQMLTRAIISGTQPLVAQRPAGRFSLPQFIAATRQAAEQQAGALRLYTSLVPRQLERIMGDAQAVAAVRRYDAILVGGQATPAPLLQAARNIGLQIFTTYGSTETAAGCVYNSFPLPGVKLRLSADGVIQIAGEQLMSGYLNAPSPFVEENGIRWLETSDLGRLGSDGSLQVTGRTDDLLIIGGLKVQPGLVEEILRSHPLISDAAVVAIQSETSPRLGALLAPSSSAPNPFPAQTWRQLADAISSQLGHASVPQIVKTTPALPLRGIGKVDRAAARALLSAPGGRLGAESATSEE</sequence>
<keyword evidence="4" id="KW-1185">Reference proteome</keyword>
<dbReference type="PANTHER" id="PTHR43767:SF1">
    <property type="entry name" value="NONRIBOSOMAL PEPTIDE SYNTHASE PES1 (EUROFUNG)-RELATED"/>
    <property type="match status" value="1"/>
</dbReference>
<name>A0A1Q5PME7_9ACTO</name>
<organism evidence="3 4">
    <name type="scientific">Boudabousia marimammalium</name>
    <dbReference type="NCBI Taxonomy" id="156892"/>
    <lineage>
        <taxon>Bacteria</taxon>
        <taxon>Bacillati</taxon>
        <taxon>Actinomycetota</taxon>
        <taxon>Actinomycetes</taxon>
        <taxon>Actinomycetales</taxon>
        <taxon>Actinomycetaceae</taxon>
        <taxon>Boudabousia</taxon>
    </lineage>
</organism>
<dbReference type="Gene3D" id="3.30.300.30">
    <property type="match status" value="1"/>
</dbReference>
<evidence type="ECO:0000313" key="3">
    <source>
        <dbReference type="EMBL" id="OKL48707.1"/>
    </source>
</evidence>
<protein>
    <recommendedName>
        <fullName evidence="5">AMP-dependent synthetase/ligase domain-containing protein</fullName>
    </recommendedName>
</protein>
<dbReference type="AlphaFoldDB" id="A0A1Q5PME7"/>
<dbReference type="InterPro" id="IPR042099">
    <property type="entry name" value="ANL_N_sf"/>
</dbReference>
<feature type="domain" description="AMP-dependent synthetase/ligase" evidence="1">
    <location>
        <begin position="81"/>
        <end position="258"/>
    </location>
</feature>
<dbReference type="PANTHER" id="PTHR43767">
    <property type="entry name" value="LONG-CHAIN-FATTY-ACID--COA LIGASE"/>
    <property type="match status" value="1"/>
</dbReference>
<proteinExistence type="predicted"/>
<dbReference type="InterPro" id="IPR050237">
    <property type="entry name" value="ATP-dep_AMP-bd_enzyme"/>
</dbReference>
<accession>A0A1Q5PME7</accession>